<feature type="compositionally biased region" description="Basic and acidic residues" evidence="2">
    <location>
        <begin position="1148"/>
        <end position="1163"/>
    </location>
</feature>
<feature type="region of interest" description="Disordered" evidence="2">
    <location>
        <begin position="510"/>
        <end position="569"/>
    </location>
</feature>
<name>U6M2G5_9EIME</name>
<feature type="region of interest" description="Disordered" evidence="2">
    <location>
        <begin position="1036"/>
        <end position="1118"/>
    </location>
</feature>
<reference evidence="3" key="1">
    <citation type="submission" date="2013-10" db="EMBL/GenBank/DDBJ databases">
        <title>Genomic analysis of the causative agents of coccidiosis in chickens.</title>
        <authorList>
            <person name="Reid A.J."/>
            <person name="Blake D."/>
            <person name="Billington K."/>
            <person name="Browne H."/>
            <person name="Dunn M."/>
            <person name="Hung S."/>
            <person name="Kawahara F."/>
            <person name="Miranda-Saavedra D."/>
            <person name="Mourier T."/>
            <person name="Nagra H."/>
            <person name="Otto T.D."/>
            <person name="Rawlings N."/>
            <person name="Sanchez A."/>
            <person name="Sanders M."/>
            <person name="Subramaniam C."/>
            <person name="Tay Y."/>
            <person name="Dear P."/>
            <person name="Doerig C."/>
            <person name="Gruber A."/>
            <person name="Parkinson J."/>
            <person name="Shirley M."/>
            <person name="Wan K.L."/>
            <person name="Berriman M."/>
            <person name="Tomley F."/>
            <person name="Pain A."/>
        </authorList>
    </citation>
    <scope>NUCLEOTIDE SEQUENCE [LARGE SCALE GENOMIC DNA]</scope>
    <source>
        <strain evidence="3">Houghton</strain>
    </source>
</reference>
<feature type="coiled-coil region" evidence="1">
    <location>
        <begin position="2167"/>
        <end position="2194"/>
    </location>
</feature>
<feature type="compositionally biased region" description="Low complexity" evidence="2">
    <location>
        <begin position="673"/>
        <end position="683"/>
    </location>
</feature>
<feature type="region of interest" description="Disordered" evidence="2">
    <location>
        <begin position="2142"/>
        <end position="2161"/>
    </location>
</feature>
<feature type="region of interest" description="Disordered" evidence="2">
    <location>
        <begin position="932"/>
        <end position="951"/>
    </location>
</feature>
<feature type="region of interest" description="Disordered" evidence="2">
    <location>
        <begin position="1436"/>
        <end position="1457"/>
    </location>
</feature>
<organism evidence="3 4">
    <name type="scientific">Eimeria brunetti</name>
    <dbReference type="NCBI Taxonomy" id="51314"/>
    <lineage>
        <taxon>Eukaryota</taxon>
        <taxon>Sar</taxon>
        <taxon>Alveolata</taxon>
        <taxon>Apicomplexa</taxon>
        <taxon>Conoidasida</taxon>
        <taxon>Coccidia</taxon>
        <taxon>Eucoccidiorida</taxon>
        <taxon>Eimeriorina</taxon>
        <taxon>Eimeriidae</taxon>
        <taxon>Eimeria</taxon>
    </lineage>
</organism>
<feature type="compositionally biased region" description="Polar residues" evidence="2">
    <location>
        <begin position="479"/>
        <end position="488"/>
    </location>
</feature>
<feature type="region of interest" description="Disordered" evidence="2">
    <location>
        <begin position="877"/>
        <end position="924"/>
    </location>
</feature>
<feature type="compositionally biased region" description="Basic and acidic residues" evidence="2">
    <location>
        <begin position="1"/>
        <end position="15"/>
    </location>
</feature>
<accession>U6M2G5</accession>
<gene>
    <name evidence="3" type="ORF">EBH_0042640</name>
</gene>
<feature type="region of interest" description="Disordered" evidence="2">
    <location>
        <begin position="1261"/>
        <end position="1297"/>
    </location>
</feature>
<feature type="compositionally biased region" description="Basic and acidic residues" evidence="2">
    <location>
        <begin position="1956"/>
        <end position="2007"/>
    </location>
</feature>
<feature type="compositionally biased region" description="Polar residues" evidence="2">
    <location>
        <begin position="91"/>
        <end position="118"/>
    </location>
</feature>
<evidence type="ECO:0000313" key="3">
    <source>
        <dbReference type="EMBL" id="CDJ54275.1"/>
    </source>
</evidence>
<feature type="region of interest" description="Disordered" evidence="2">
    <location>
        <begin position="2051"/>
        <end position="2078"/>
    </location>
</feature>
<reference evidence="3" key="2">
    <citation type="submission" date="2013-10" db="EMBL/GenBank/DDBJ databases">
        <authorList>
            <person name="Aslett M."/>
        </authorList>
    </citation>
    <scope>NUCLEOTIDE SEQUENCE [LARGE SCALE GENOMIC DNA]</scope>
    <source>
        <strain evidence="3">Houghton</strain>
    </source>
</reference>
<feature type="region of interest" description="Disordered" evidence="2">
    <location>
        <begin position="1684"/>
        <end position="1734"/>
    </location>
</feature>
<feature type="compositionally biased region" description="Polar residues" evidence="2">
    <location>
        <begin position="289"/>
        <end position="309"/>
    </location>
</feature>
<feature type="compositionally biased region" description="Low complexity" evidence="2">
    <location>
        <begin position="360"/>
        <end position="370"/>
    </location>
</feature>
<dbReference type="OrthoDB" id="347792at2759"/>
<feature type="region of interest" description="Disordered" evidence="2">
    <location>
        <begin position="784"/>
        <end position="854"/>
    </location>
</feature>
<feature type="region of interest" description="Disordered" evidence="2">
    <location>
        <begin position="268"/>
        <end position="319"/>
    </location>
</feature>
<evidence type="ECO:0000256" key="2">
    <source>
        <dbReference type="SAM" id="MobiDB-lite"/>
    </source>
</evidence>
<feature type="compositionally biased region" description="Basic and acidic residues" evidence="2">
    <location>
        <begin position="345"/>
        <end position="359"/>
    </location>
</feature>
<feature type="region of interest" description="Disordered" evidence="2">
    <location>
        <begin position="1910"/>
        <end position="2007"/>
    </location>
</feature>
<keyword evidence="4" id="KW-1185">Reference proteome</keyword>
<dbReference type="Proteomes" id="UP000030750">
    <property type="component" value="Unassembled WGS sequence"/>
</dbReference>
<feature type="compositionally biased region" description="Low complexity" evidence="2">
    <location>
        <begin position="808"/>
        <end position="842"/>
    </location>
</feature>
<proteinExistence type="predicted"/>
<feature type="compositionally biased region" description="Basic and acidic residues" evidence="2">
    <location>
        <begin position="912"/>
        <end position="921"/>
    </location>
</feature>
<evidence type="ECO:0000313" key="4">
    <source>
        <dbReference type="Proteomes" id="UP000030750"/>
    </source>
</evidence>
<feature type="compositionally biased region" description="Polar residues" evidence="2">
    <location>
        <begin position="1282"/>
        <end position="1295"/>
    </location>
</feature>
<feature type="compositionally biased region" description="Basic and acidic residues" evidence="2">
    <location>
        <begin position="69"/>
        <end position="89"/>
    </location>
</feature>
<feature type="compositionally biased region" description="Polar residues" evidence="2">
    <location>
        <begin position="2051"/>
        <end position="2068"/>
    </location>
</feature>
<feature type="compositionally biased region" description="Polar residues" evidence="2">
    <location>
        <begin position="1941"/>
        <end position="1951"/>
    </location>
</feature>
<feature type="compositionally biased region" description="Polar residues" evidence="2">
    <location>
        <begin position="1695"/>
        <end position="1706"/>
    </location>
</feature>
<feature type="compositionally biased region" description="Basic and acidic residues" evidence="2">
    <location>
        <begin position="521"/>
        <end position="539"/>
    </location>
</feature>
<evidence type="ECO:0000256" key="1">
    <source>
        <dbReference type="SAM" id="Coils"/>
    </source>
</evidence>
<feature type="compositionally biased region" description="Basic and acidic residues" evidence="2">
    <location>
        <begin position="210"/>
        <end position="225"/>
    </location>
</feature>
<sequence>MKEPVLDVSHGKEGRSSSGDSQECQKDHGALPEGLKGAGAPRIWGLVREAVETNDSFQDASEEAEGDAEERNLEELRDSDERRSCEDTHGLQATRQARQDDSPCSIQRAVTSLSNSLGSVPEPVEADSSFPVESEGSRGNAEKPKCWGSRLDDCSRSSVGTHELQMTQGAPVASTPTAGESLWDSFWAVLRPPQEVREVVQDAPAGRTAGHAERPKQEVSPENEGRLSCADTHGSHTGLDASADCVHGAGRLVGTSWGPAREAVEAREGFHGVSGIGGREAEDPKRQTSRGSEVRSSCGDTYYRQATQDASPAGGRGAGASTCSFLFSSLKPAEDAKAVLTDALEQARIEDKELRRDVSRGSNGRSSCGNAQEPQANRGGSPCSVQEQGKELYGSFRSLGEAADASEDFQDASNGSGGEPEGAKREVSRGNKGCISCDDVGAGEGFEDAPDGSEGGVVKSRRQLSPGYDCRSSRGDTKGGQTSESASSPGVREAGTSLWSSFLSAINHAEGASESLQGTSEEARIEAREPKRDASRASEGESSCEDTQDPQDRQSGRPDSVQGAGKSICSCVGSVGEDANVSEGFQDASNSSEGAADELQREASRGSEVRSLCGDTEKLQESEEASPDNVEARDEWLCSSLDSVGEAADASEGFQDASNASEGEIEEPHREGSSSSESLSSCEDTQEGCTKVEAVLNAVECAQPLQAQDVPSSALSQSGTSPGNKGVSSPGESSQKQTMQQNRAEGLTGYDPAPVAPLVGGETGEVADSGRRIAACSVHRAPEQYYIGGRGSSDEISMGSSSHHKGSSCDSGYSSESESPGSSSDSSASRSSCSSYRSNESSYQQGNNSPTNISRDISIYESWRSCREFSSRAFGQGVDAERPIGEGEGQISPSSVSSVPRALAQDNTEGAEEGKASHELMKTSSHASLRCANYEEGPNPLPPQLGEEGEEAYQRPGVHAGTLVSTQTDSVLSASRCPANIASQQPQAASHWSPAFGLAAALSSLAHLVFTSREPLTSATHRKDVAPCTQQRVAAGDSLAAAAATEQRSQGEHPSPDAHSGMQVASRASQEQQATCSGQLKGGPSRADLSAFNAESGVGTQPLKSRLRDNGRGERFPETQEDGLKCYFGISGVGLTLRGRRRAGTAATEEKYRDRRAASEGAHRATRRAKDRSLSGSNSSKWIRLSKRQLALATPHVFENRIPALRHHRRCMHLPYEASRLRSNLSAGSEQVEESRTNRQPRGGSALCGAFLPIHLRGRRRSRESFVSDSSDGPIEDGTNAPGPSNTEGESSGSPTLAAEQVSLSSVRMDGLYQRPCAPQGGKTYLMHRTLPLAEYRDAHCGRRERRVARQRSASRKDSQKSQTAVFCGLHILPDDGTIPHLTTDSTGPMSVSEKAVDVQCNRRRTRWYSCGNVWGDYEDNAIHRMQGLYNVGRSGGSDSHGLHPGTSYSPQLSAPSEPALASARSVAWGGSMPLDMAETNLILESAVEVALNKHPQGRGCRISGERVRNEKLKMLLGGAGDMGPSETHILGFPASASADSLEAQPTPVGYRGTISKRLALNQPALACRMPPHIFCRNVMSASSLWTLQRRRPVVGEGERPLLSRSSSEAFRKEDTGIETPLQNEGYFTQEEAFRIASSGETPPTLPVQPAKRLSRSTHNPFLQQVLDFSLFEFGSAPASRKSCVVEPSSGAEPRSSSAVRTSQSQAKEESRKFQPSTMPKQRRPWACGEPVSVAHEESRPAIRTYIHRPGCRCPLCMPGFGATGQLGGPPVERQADTYSSLEVPTPQFQAGLPVVPSPPGGYVVSPMRILSSPLGPYPGYGPAGGNAIRVESPTRVRYGVGENISSPTSYFEQQGIKGSIPTMRPVYPVEGLHTPRVQTVSCNDLPPVQQLQVPERMSVHQTTTYPLEEKQHQEGYSHARPACVASAPPHTSPHDPMHSKNPTPAVSSRAVSYDELEKLRAQQEQQQKEAEELRRRQEELEKEQNKQREELEMERRQLKEQRERLEEQRHALEQEKQMLHAQLLDTSKSRCKGLESRSGAGNATLERLPVSNTDDTFGIPRNTTARTQHGPPIRHTTSTSNIVRSITGSVFGDQQAEARHGDTAVDADGIEEKDASNTVGGRQQNLQPATACTRFFSRTASVDTNDEKDPTLGTQDDLQTDPSMALSTALDKLSKIRMKLDTLQQQLEVQSQEVSSYYSALKAAEQVHSSLQQTAADCRVCYGRRHTQMQEVEKRLSVLTAQDLHPCSVDELEELAQELEGTQYKLTVVQAQRAGGAAEEGRKKPKQLLPYSSSCLPEPKSSFAIPEEPVARIGPDECVAVQDSALQEIKALGDDLEHIKTVHCEYKRAYKRLQGIMTQQVNSYDVDLQRLIAIEKNLEEKLRRLLFLNGDANYAELSDAQMQEYFRVVNLSIRKVYREIALRESGDRKRNEPRTSGSLNSHDCGLARNQQIHLDTCDNGPTGSRKHSGDTRAEGDQATGNSLRGHLGVTGNCSNPVHVPFVAGSSASRIATQRMLVHDSRLTPRQMSVERAVSPEAFLGQ</sequence>
<feature type="region of interest" description="Disordered" evidence="2">
    <location>
        <begin position="707"/>
        <end position="768"/>
    </location>
</feature>
<dbReference type="EMBL" id="HG715399">
    <property type="protein sequence ID" value="CDJ54275.1"/>
    <property type="molecule type" value="Genomic_DNA"/>
</dbReference>
<dbReference type="VEuPathDB" id="ToxoDB:EBH_0042640"/>
<feature type="region of interest" description="Disordered" evidence="2">
    <location>
        <begin position="1"/>
        <end position="38"/>
    </location>
</feature>
<feature type="region of interest" description="Disordered" evidence="2">
    <location>
        <begin position="345"/>
        <end position="494"/>
    </location>
</feature>
<feature type="compositionally biased region" description="Basic and acidic residues" evidence="2">
    <location>
        <begin position="598"/>
        <end position="608"/>
    </location>
</feature>
<feature type="compositionally biased region" description="Polar residues" evidence="2">
    <location>
        <begin position="707"/>
        <end position="743"/>
    </location>
</feature>
<feature type="compositionally biased region" description="Basic and acidic residues" evidence="2">
    <location>
        <begin position="1106"/>
        <end position="1118"/>
    </location>
</feature>
<feature type="region of interest" description="Disordered" evidence="2">
    <location>
        <begin position="2426"/>
        <end position="2486"/>
    </location>
</feature>
<feature type="region of interest" description="Disordered" evidence="2">
    <location>
        <begin position="202"/>
        <end position="243"/>
    </location>
</feature>
<feature type="compositionally biased region" description="Basic and acidic residues" evidence="2">
    <location>
        <begin position="140"/>
        <end position="152"/>
    </location>
</feature>
<protein>
    <submittedName>
        <fullName evidence="3">Uncharacterized protein</fullName>
    </submittedName>
</protein>
<feature type="region of interest" description="Disordered" evidence="2">
    <location>
        <begin position="1140"/>
        <end position="1178"/>
    </location>
</feature>
<feature type="compositionally biased region" description="Polar residues" evidence="2">
    <location>
        <begin position="1066"/>
        <end position="1078"/>
    </location>
</feature>
<feature type="compositionally biased region" description="Polar residues" evidence="2">
    <location>
        <begin position="843"/>
        <end position="854"/>
    </location>
</feature>
<keyword evidence="1" id="KW-0175">Coiled coil</keyword>
<feature type="region of interest" description="Disordered" evidence="2">
    <location>
        <begin position="581"/>
        <end position="687"/>
    </location>
</feature>
<feature type="region of interest" description="Disordered" evidence="2">
    <location>
        <begin position="53"/>
        <end position="152"/>
    </location>
</feature>
<feature type="region of interest" description="Disordered" evidence="2">
    <location>
        <begin position="1223"/>
        <end position="1247"/>
    </location>
</feature>